<accession>A0A7J6VCQ5</accession>
<dbReference type="PANTHER" id="PTHR45693">
    <property type="entry name" value="TRANSCRIPTION FACTOR TGA9"/>
    <property type="match status" value="1"/>
</dbReference>
<dbReference type="Proteomes" id="UP000554482">
    <property type="component" value="Unassembled WGS sequence"/>
</dbReference>
<sequence>DQDVYVSMQIYFDAENFLFCLLRIRSLRAAMTDEAAPPHTQAYVQQLETSRIKLTQLEQELQRARSQGVFFGGGGLIDDQCVPVGINNLGSGSF</sequence>
<dbReference type="EMBL" id="JABWDY010035180">
    <property type="protein sequence ID" value="KAF5182132.1"/>
    <property type="molecule type" value="Genomic_DNA"/>
</dbReference>
<feature type="coiled-coil region" evidence="1">
    <location>
        <begin position="40"/>
        <end position="67"/>
    </location>
</feature>
<dbReference type="AlphaFoldDB" id="A0A7J6VCQ5"/>
<dbReference type="PANTHER" id="PTHR45693:SF13">
    <property type="entry name" value="TRANSCRIPTION FACTOR TGA10"/>
    <property type="match status" value="1"/>
</dbReference>
<keyword evidence="3" id="KW-1185">Reference proteome</keyword>
<evidence type="ECO:0000313" key="3">
    <source>
        <dbReference type="Proteomes" id="UP000554482"/>
    </source>
</evidence>
<evidence type="ECO:0000256" key="1">
    <source>
        <dbReference type="SAM" id="Coils"/>
    </source>
</evidence>
<evidence type="ECO:0000313" key="2">
    <source>
        <dbReference type="EMBL" id="KAF5182132.1"/>
    </source>
</evidence>
<protein>
    <submittedName>
        <fullName evidence="2">Uncharacterized protein</fullName>
    </submittedName>
</protein>
<comment type="caution">
    <text evidence="2">The sequence shown here is derived from an EMBL/GenBank/DDBJ whole genome shotgun (WGS) entry which is preliminary data.</text>
</comment>
<gene>
    <name evidence="2" type="ORF">FRX31_028280</name>
</gene>
<organism evidence="2 3">
    <name type="scientific">Thalictrum thalictroides</name>
    <name type="common">Rue-anemone</name>
    <name type="synonym">Anemone thalictroides</name>
    <dbReference type="NCBI Taxonomy" id="46969"/>
    <lineage>
        <taxon>Eukaryota</taxon>
        <taxon>Viridiplantae</taxon>
        <taxon>Streptophyta</taxon>
        <taxon>Embryophyta</taxon>
        <taxon>Tracheophyta</taxon>
        <taxon>Spermatophyta</taxon>
        <taxon>Magnoliopsida</taxon>
        <taxon>Ranunculales</taxon>
        <taxon>Ranunculaceae</taxon>
        <taxon>Thalictroideae</taxon>
        <taxon>Thalictrum</taxon>
    </lineage>
</organism>
<reference evidence="2 3" key="1">
    <citation type="submission" date="2020-06" db="EMBL/GenBank/DDBJ databases">
        <title>Transcriptomic and genomic resources for Thalictrum thalictroides and T. hernandezii: Facilitating candidate gene discovery in an emerging model plant lineage.</title>
        <authorList>
            <person name="Arias T."/>
            <person name="Riano-Pachon D.M."/>
            <person name="Di Stilio V.S."/>
        </authorList>
    </citation>
    <scope>NUCLEOTIDE SEQUENCE [LARGE SCALE GENOMIC DNA]</scope>
    <source>
        <strain evidence="3">cv. WT478/WT964</strain>
        <tissue evidence="2">Leaves</tissue>
    </source>
</reference>
<name>A0A7J6VCQ5_THATH</name>
<keyword evidence="1" id="KW-0175">Coiled coil</keyword>
<dbReference type="OrthoDB" id="1937046at2759"/>
<feature type="non-terminal residue" evidence="2">
    <location>
        <position position="1"/>
    </location>
</feature>
<proteinExistence type="predicted"/>